<dbReference type="EMBL" id="CM056743">
    <property type="protein sequence ID" value="KAJ8672444.1"/>
    <property type="molecule type" value="Genomic_DNA"/>
</dbReference>
<comment type="caution">
    <text evidence="1">The sequence shown here is derived from an EMBL/GenBank/DDBJ whole genome shotgun (WGS) entry which is preliminary data.</text>
</comment>
<organism evidence="1 2">
    <name type="scientific">Eretmocerus hayati</name>
    <dbReference type="NCBI Taxonomy" id="131215"/>
    <lineage>
        <taxon>Eukaryota</taxon>
        <taxon>Metazoa</taxon>
        <taxon>Ecdysozoa</taxon>
        <taxon>Arthropoda</taxon>
        <taxon>Hexapoda</taxon>
        <taxon>Insecta</taxon>
        <taxon>Pterygota</taxon>
        <taxon>Neoptera</taxon>
        <taxon>Endopterygota</taxon>
        <taxon>Hymenoptera</taxon>
        <taxon>Apocrita</taxon>
        <taxon>Proctotrupomorpha</taxon>
        <taxon>Chalcidoidea</taxon>
        <taxon>Aphelinidae</taxon>
        <taxon>Aphelininae</taxon>
        <taxon>Eretmocerus</taxon>
    </lineage>
</organism>
<keyword evidence="2" id="KW-1185">Reference proteome</keyword>
<name>A0ACC2NME9_9HYME</name>
<evidence type="ECO:0000313" key="2">
    <source>
        <dbReference type="Proteomes" id="UP001239111"/>
    </source>
</evidence>
<reference evidence="1" key="1">
    <citation type="submission" date="2023-04" db="EMBL/GenBank/DDBJ databases">
        <title>A chromosome-level genome assembly of the parasitoid wasp Eretmocerus hayati.</title>
        <authorList>
            <person name="Zhong Y."/>
            <person name="Liu S."/>
            <person name="Liu Y."/>
        </authorList>
    </citation>
    <scope>NUCLEOTIDE SEQUENCE</scope>
    <source>
        <strain evidence="1">ZJU_SS_LIU_2023</strain>
    </source>
</reference>
<accession>A0ACC2NME9</accession>
<gene>
    <name evidence="1" type="ORF">QAD02_003703</name>
</gene>
<dbReference type="Proteomes" id="UP001239111">
    <property type="component" value="Chromosome 3"/>
</dbReference>
<protein>
    <submittedName>
        <fullName evidence="1">Uncharacterized protein</fullName>
    </submittedName>
</protein>
<sequence>MKLRRVTVEDPQPNPCESAALEIEEAAAEAIKQANTWAGAIPRPPKSAVSATIVSADVESNDSSTKRLESLIGKEGTQLRSAPRRSKKIEWNNELQAAEELAKRGYASQLLEILKKNSEPNHAANTTTTIVSGYQPEPVGTPRLPPMPIGVPIRTFLHQAAIPISTRDQGMDIQVYEDHHFGNQADSMPVDLSLNQGGTSFTTTAKIGTETITTNSYNRPIISGVKRAFKSATNPIFVNKFAEFDQLRNSTEEQHIWINQNPRPLFTATTRNKKCVGPAIGVPVGKIPTNPWVAPQNEEQRKLLSALLTNKLKVGLLKAKDGRVIMRRKGLIVLQPDRLGWRCGACILRYPEKYNAWAGWIGHEIHQVGILDEFQNNGFTMICPDCGRNPASPTVLDDCTDSILTCIRHWEDVNNGIIMESIPLRVDCLCSWMTAKELKTLKSTSTANPRDNFYRKQHE</sequence>
<evidence type="ECO:0000313" key="1">
    <source>
        <dbReference type="EMBL" id="KAJ8672444.1"/>
    </source>
</evidence>
<proteinExistence type="predicted"/>